<keyword evidence="2" id="KW-0378">Hydrolase</keyword>
<protein>
    <submittedName>
        <fullName evidence="4">NUDIX domain-containing protein</fullName>
    </submittedName>
</protein>
<dbReference type="InterPro" id="IPR000086">
    <property type="entry name" value="NUDIX_hydrolase_dom"/>
</dbReference>
<dbReference type="InterPro" id="IPR020084">
    <property type="entry name" value="NUDIX_hydrolase_CS"/>
</dbReference>
<proteinExistence type="predicted"/>
<accession>A0ABU8FIX8</accession>
<dbReference type="Pfam" id="PF00293">
    <property type="entry name" value="NUDIX"/>
    <property type="match status" value="1"/>
</dbReference>
<organism evidence="4 5">
    <name type="scientific">Bacillus bruguierae</name>
    <dbReference type="NCBI Taxonomy" id="3127667"/>
    <lineage>
        <taxon>Bacteria</taxon>
        <taxon>Bacillati</taxon>
        <taxon>Bacillota</taxon>
        <taxon>Bacilli</taxon>
        <taxon>Bacillales</taxon>
        <taxon>Bacillaceae</taxon>
        <taxon>Bacillus</taxon>
    </lineage>
</organism>
<dbReference type="EMBL" id="JBAWSX010000008">
    <property type="protein sequence ID" value="MEI4802650.1"/>
    <property type="molecule type" value="Genomic_DNA"/>
</dbReference>
<feature type="domain" description="Nudix hydrolase" evidence="3">
    <location>
        <begin position="19"/>
        <end position="160"/>
    </location>
</feature>
<evidence type="ECO:0000313" key="4">
    <source>
        <dbReference type="EMBL" id="MEI4802650.1"/>
    </source>
</evidence>
<dbReference type="PANTHER" id="PTHR43046:SF15">
    <property type="entry name" value="MUTT_NUDIX FAMILY PROTEIN"/>
    <property type="match status" value="1"/>
</dbReference>
<name>A0ABU8FIX8_9BACI</name>
<evidence type="ECO:0000259" key="3">
    <source>
        <dbReference type="PROSITE" id="PS51462"/>
    </source>
</evidence>
<dbReference type="Proteomes" id="UP001372526">
    <property type="component" value="Unassembled WGS sequence"/>
</dbReference>
<dbReference type="InterPro" id="IPR015797">
    <property type="entry name" value="NUDIX_hydrolase-like_dom_sf"/>
</dbReference>
<gene>
    <name evidence="4" type="ORF">WAZ07_15250</name>
</gene>
<dbReference type="PROSITE" id="PS00893">
    <property type="entry name" value="NUDIX_BOX"/>
    <property type="match status" value="1"/>
</dbReference>
<keyword evidence="5" id="KW-1185">Reference proteome</keyword>
<comment type="caution">
    <text evidence="4">The sequence shown here is derived from an EMBL/GenBank/DDBJ whole genome shotgun (WGS) entry which is preliminary data.</text>
</comment>
<dbReference type="PANTHER" id="PTHR43046">
    <property type="entry name" value="GDP-MANNOSE MANNOSYL HYDROLASE"/>
    <property type="match status" value="1"/>
</dbReference>
<reference evidence="4 5" key="1">
    <citation type="submission" date="2024-01" db="EMBL/GenBank/DDBJ databases">
        <title>Seven novel Bacillus-like species.</title>
        <authorList>
            <person name="Liu G."/>
        </authorList>
    </citation>
    <scope>NUCLEOTIDE SEQUENCE [LARGE SCALE GENOMIC DNA]</scope>
    <source>
        <strain evidence="4 5">FJAT-51639</strain>
    </source>
</reference>
<dbReference type="RefSeq" id="WP_336473157.1">
    <property type="nucleotide sequence ID" value="NZ_JBAWSX010000008.1"/>
</dbReference>
<sequence length="168" mass="19785">MNALLGISEIIDENKVKINYREAVRAIIIQDNKILLVHSNLGDYIFPGGGIEKNERHAEGLMREVAEETGYLNCAIRNKMGVVVERYIDEYDENAIFQMTSHYYFCEVDGEKTTQKLEGYELEQEFTPQWVRLNDAINQNEKIINQCERNWWIHRENFVLKELNKIKN</sequence>
<evidence type="ECO:0000313" key="5">
    <source>
        <dbReference type="Proteomes" id="UP001372526"/>
    </source>
</evidence>
<dbReference type="CDD" id="cd02883">
    <property type="entry name" value="NUDIX_Hydrolase"/>
    <property type="match status" value="1"/>
</dbReference>
<evidence type="ECO:0000256" key="1">
    <source>
        <dbReference type="ARBA" id="ARBA00001946"/>
    </source>
</evidence>
<dbReference type="Gene3D" id="3.90.79.10">
    <property type="entry name" value="Nucleoside Triphosphate Pyrophosphohydrolase"/>
    <property type="match status" value="1"/>
</dbReference>
<comment type="cofactor">
    <cofactor evidence="1">
        <name>Mg(2+)</name>
        <dbReference type="ChEBI" id="CHEBI:18420"/>
    </cofactor>
</comment>
<dbReference type="SUPFAM" id="SSF55811">
    <property type="entry name" value="Nudix"/>
    <property type="match status" value="1"/>
</dbReference>
<dbReference type="PROSITE" id="PS51462">
    <property type="entry name" value="NUDIX"/>
    <property type="match status" value="1"/>
</dbReference>
<evidence type="ECO:0000256" key="2">
    <source>
        <dbReference type="ARBA" id="ARBA00022801"/>
    </source>
</evidence>